<keyword evidence="7 9" id="KW-0411">Iron-sulfur</keyword>
<comment type="caution">
    <text evidence="11">The sequence shown here is derived from an EMBL/GenBank/DDBJ whole genome shotgun (WGS) entry which is preliminary data.</text>
</comment>
<evidence type="ECO:0000256" key="6">
    <source>
        <dbReference type="ARBA" id="ARBA00023004"/>
    </source>
</evidence>
<dbReference type="NCBIfam" id="NF004019">
    <property type="entry name" value="PRK05481.1"/>
    <property type="match status" value="1"/>
</dbReference>
<evidence type="ECO:0000256" key="2">
    <source>
        <dbReference type="ARBA" id="ARBA00022490"/>
    </source>
</evidence>
<keyword evidence="4 9" id="KW-0949">S-adenosyl-L-methionine</keyword>
<feature type="binding site" evidence="9">
    <location>
        <position position="85"/>
    </location>
    <ligand>
        <name>[4Fe-4S] cluster</name>
        <dbReference type="ChEBI" id="CHEBI:49883"/>
        <label>2</label>
        <note>4Fe-4S-S-AdoMet</note>
    </ligand>
</feature>
<feature type="binding site" evidence="9">
    <location>
        <position position="55"/>
    </location>
    <ligand>
        <name>[4Fe-4S] cluster</name>
        <dbReference type="ChEBI" id="CHEBI:49883"/>
        <label>1</label>
    </ligand>
</feature>
<dbReference type="GO" id="GO:0005737">
    <property type="term" value="C:cytoplasm"/>
    <property type="evidence" value="ECO:0007669"/>
    <property type="project" value="UniProtKB-SubCell"/>
</dbReference>
<dbReference type="PANTHER" id="PTHR10949">
    <property type="entry name" value="LIPOYL SYNTHASE"/>
    <property type="match status" value="1"/>
</dbReference>
<feature type="binding site" evidence="9">
    <location>
        <position position="293"/>
    </location>
    <ligand>
        <name>[4Fe-4S] cluster</name>
        <dbReference type="ChEBI" id="CHEBI:49883"/>
        <label>1</label>
    </ligand>
</feature>
<dbReference type="SMART" id="SM00729">
    <property type="entry name" value="Elp3"/>
    <property type="match status" value="1"/>
</dbReference>
<keyword evidence="1 9" id="KW-0004">4Fe-4S</keyword>
<comment type="catalytic activity">
    <reaction evidence="8 9">
        <text>[[Fe-S] cluster scaffold protein carrying a second [4Fe-4S](2+) cluster] + N(6)-octanoyl-L-lysyl-[protein] + 2 oxidized [2Fe-2S]-[ferredoxin] + 2 S-adenosyl-L-methionine + 4 H(+) = [[Fe-S] cluster scaffold protein] + N(6)-[(R)-dihydrolipoyl]-L-lysyl-[protein] + 4 Fe(3+) + 2 hydrogen sulfide + 2 5'-deoxyadenosine + 2 L-methionine + 2 reduced [2Fe-2S]-[ferredoxin]</text>
        <dbReference type="Rhea" id="RHEA:16585"/>
        <dbReference type="Rhea" id="RHEA-COMP:9928"/>
        <dbReference type="Rhea" id="RHEA-COMP:10000"/>
        <dbReference type="Rhea" id="RHEA-COMP:10001"/>
        <dbReference type="Rhea" id="RHEA-COMP:10475"/>
        <dbReference type="Rhea" id="RHEA-COMP:14568"/>
        <dbReference type="Rhea" id="RHEA-COMP:14569"/>
        <dbReference type="ChEBI" id="CHEBI:15378"/>
        <dbReference type="ChEBI" id="CHEBI:17319"/>
        <dbReference type="ChEBI" id="CHEBI:29034"/>
        <dbReference type="ChEBI" id="CHEBI:29919"/>
        <dbReference type="ChEBI" id="CHEBI:33722"/>
        <dbReference type="ChEBI" id="CHEBI:33737"/>
        <dbReference type="ChEBI" id="CHEBI:33738"/>
        <dbReference type="ChEBI" id="CHEBI:57844"/>
        <dbReference type="ChEBI" id="CHEBI:59789"/>
        <dbReference type="ChEBI" id="CHEBI:78809"/>
        <dbReference type="ChEBI" id="CHEBI:83100"/>
        <dbReference type="EC" id="2.8.1.8"/>
    </reaction>
</comment>
<sequence length="301" mass="34130">MQIKISCMESVTENTLPIGTRDGAKPKWLKVKLPIGQKYTELRGLVDKYKLNTICTSGSCPNMGECWGDGTATFMILGNICTRSCGFCGVKTGRPENVDWDEPEKVARSIKLMKIKHAVITSVDRDDLKDMGSIIWQETVEAIRRMNPETTLETLIPDFQGVERHIDRIVAANPEVVSHNMETVRRLTREVRIQAKYDRSLAVLKYLKEQGIRRTKSGIMLGLGETEEEVLETMQDLRDQNVDIITIGQYLQPSKKHLPVKEFITPEQFAHYETIGKAMGFRHVESGALVRSSYHAQKHIL</sequence>
<keyword evidence="3 9" id="KW-0808">Transferase</keyword>
<dbReference type="FunFam" id="3.20.20.70:FF:000040">
    <property type="entry name" value="Lipoyl synthase"/>
    <property type="match status" value="1"/>
</dbReference>
<dbReference type="PROSITE" id="PS51918">
    <property type="entry name" value="RADICAL_SAM"/>
    <property type="match status" value="1"/>
</dbReference>
<feature type="domain" description="Radical SAM core" evidence="10">
    <location>
        <begin position="67"/>
        <end position="282"/>
    </location>
</feature>
<dbReference type="NCBIfam" id="NF009544">
    <property type="entry name" value="PRK12928.1"/>
    <property type="match status" value="1"/>
</dbReference>
<dbReference type="GO" id="GO:0046872">
    <property type="term" value="F:metal ion binding"/>
    <property type="evidence" value="ECO:0007669"/>
    <property type="project" value="UniProtKB-KW"/>
</dbReference>
<accession>A0A328YNA9</accession>
<dbReference type="CDD" id="cd01335">
    <property type="entry name" value="Radical_SAM"/>
    <property type="match status" value="1"/>
</dbReference>
<dbReference type="PIRSF" id="PIRSF005963">
    <property type="entry name" value="Lipoyl_synth"/>
    <property type="match status" value="1"/>
</dbReference>
<dbReference type="Proteomes" id="UP000248840">
    <property type="component" value="Unassembled WGS sequence"/>
</dbReference>
<dbReference type="SUPFAM" id="SSF102114">
    <property type="entry name" value="Radical SAM enzymes"/>
    <property type="match status" value="1"/>
</dbReference>
<dbReference type="SFLD" id="SFLDF00271">
    <property type="entry name" value="lipoyl_synthase"/>
    <property type="match status" value="1"/>
</dbReference>
<dbReference type="NCBIfam" id="TIGR00510">
    <property type="entry name" value="lipA"/>
    <property type="match status" value="1"/>
</dbReference>
<dbReference type="GO" id="GO:0051539">
    <property type="term" value="F:4 iron, 4 sulfur cluster binding"/>
    <property type="evidence" value="ECO:0007669"/>
    <property type="project" value="UniProtKB-UniRule"/>
</dbReference>
<dbReference type="SFLD" id="SFLDS00029">
    <property type="entry name" value="Radical_SAM"/>
    <property type="match status" value="1"/>
</dbReference>
<evidence type="ECO:0000313" key="11">
    <source>
        <dbReference type="EMBL" id="RAR75578.1"/>
    </source>
</evidence>
<comment type="similarity">
    <text evidence="9">Belongs to the radical SAM superfamily. Lipoyl synthase family.</text>
</comment>
<evidence type="ECO:0000256" key="4">
    <source>
        <dbReference type="ARBA" id="ARBA00022691"/>
    </source>
</evidence>
<dbReference type="Pfam" id="PF04055">
    <property type="entry name" value="Radical_SAM"/>
    <property type="match status" value="1"/>
</dbReference>
<dbReference type="AlphaFoldDB" id="A0A328YNA9"/>
<evidence type="ECO:0000256" key="7">
    <source>
        <dbReference type="ARBA" id="ARBA00023014"/>
    </source>
</evidence>
<feature type="binding site" evidence="9">
    <location>
        <position position="60"/>
    </location>
    <ligand>
        <name>[4Fe-4S] cluster</name>
        <dbReference type="ChEBI" id="CHEBI:49883"/>
        <label>1</label>
    </ligand>
</feature>
<gene>
    <name evidence="9" type="primary">lipA</name>
    <name evidence="11" type="ORF">CLV55_101278</name>
</gene>
<evidence type="ECO:0000256" key="1">
    <source>
        <dbReference type="ARBA" id="ARBA00022485"/>
    </source>
</evidence>
<comment type="function">
    <text evidence="9">Catalyzes the radical-mediated insertion of two sulfur atoms into the C-6 and C-8 positions of the octanoyl moiety bound to the lipoyl domains of lipoate-dependent enzymes, thereby converting the octanoylated domains into lipoylated derivatives.</text>
</comment>
<evidence type="ECO:0000259" key="10">
    <source>
        <dbReference type="PROSITE" id="PS51918"/>
    </source>
</evidence>
<dbReference type="EMBL" id="QLSZ01000001">
    <property type="protein sequence ID" value="RAR75578.1"/>
    <property type="molecule type" value="Genomic_DNA"/>
</dbReference>
<keyword evidence="6 9" id="KW-0408">Iron</keyword>
<comment type="pathway">
    <text evidence="9">Protein modification; protein lipoylation via endogenous pathway; protein N(6)-(lipoyl)lysine from octanoyl-[acyl-carrier-protein]: step 2/2.</text>
</comment>
<dbReference type="InterPro" id="IPR006638">
    <property type="entry name" value="Elp3/MiaA/NifB-like_rSAM"/>
</dbReference>
<dbReference type="InterPro" id="IPR013785">
    <property type="entry name" value="Aldolase_TIM"/>
</dbReference>
<dbReference type="GO" id="GO:0016992">
    <property type="term" value="F:lipoate synthase activity"/>
    <property type="evidence" value="ECO:0007669"/>
    <property type="project" value="UniProtKB-UniRule"/>
</dbReference>
<dbReference type="GO" id="GO:0009249">
    <property type="term" value="P:protein lipoylation"/>
    <property type="evidence" value="ECO:0007669"/>
    <property type="project" value="UniProtKB-UniRule"/>
</dbReference>
<dbReference type="EC" id="2.8.1.8" evidence="9"/>
<dbReference type="InterPro" id="IPR007197">
    <property type="entry name" value="rSAM"/>
</dbReference>
<proteinExistence type="inferred from homology"/>
<evidence type="ECO:0000256" key="5">
    <source>
        <dbReference type="ARBA" id="ARBA00022723"/>
    </source>
</evidence>
<evidence type="ECO:0000256" key="8">
    <source>
        <dbReference type="ARBA" id="ARBA00047326"/>
    </source>
</evidence>
<dbReference type="InterPro" id="IPR058240">
    <property type="entry name" value="rSAM_sf"/>
</dbReference>
<dbReference type="InterPro" id="IPR003698">
    <property type="entry name" value="Lipoyl_synth"/>
</dbReference>
<name>A0A328YNA9_9FLAO</name>
<feature type="binding site" evidence="9">
    <location>
        <position position="81"/>
    </location>
    <ligand>
        <name>[4Fe-4S] cluster</name>
        <dbReference type="ChEBI" id="CHEBI:49883"/>
        <label>2</label>
        <note>4Fe-4S-S-AdoMet</note>
    </ligand>
</feature>
<keyword evidence="12" id="KW-1185">Reference proteome</keyword>
<evidence type="ECO:0000256" key="3">
    <source>
        <dbReference type="ARBA" id="ARBA00022679"/>
    </source>
</evidence>
<reference evidence="11 12" key="1">
    <citation type="submission" date="2018-06" db="EMBL/GenBank/DDBJ databases">
        <title>Genomic Encyclopedia of Archaeal and Bacterial Type Strains, Phase II (KMG-II): from individual species to whole genera.</title>
        <authorList>
            <person name="Goeker M."/>
        </authorList>
    </citation>
    <scope>NUCLEOTIDE SEQUENCE [LARGE SCALE GENOMIC DNA]</scope>
    <source>
        <strain evidence="11 12">DSM 25663</strain>
    </source>
</reference>
<evidence type="ECO:0000256" key="9">
    <source>
        <dbReference type="HAMAP-Rule" id="MF_00206"/>
    </source>
</evidence>
<dbReference type="Gene3D" id="3.20.20.70">
    <property type="entry name" value="Aldolase class I"/>
    <property type="match status" value="1"/>
</dbReference>
<comment type="cofactor">
    <cofactor evidence="9">
        <name>[4Fe-4S] cluster</name>
        <dbReference type="ChEBI" id="CHEBI:49883"/>
    </cofactor>
    <text evidence="9">Binds 2 [4Fe-4S] clusters per subunit. One cluster is coordinated with 3 cysteines and an exchangeable S-adenosyl-L-methionine.</text>
</comment>
<feature type="binding site" evidence="9">
    <location>
        <position position="66"/>
    </location>
    <ligand>
        <name>[4Fe-4S] cluster</name>
        <dbReference type="ChEBI" id="CHEBI:49883"/>
        <label>1</label>
    </ligand>
</feature>
<feature type="binding site" evidence="9">
    <location>
        <position position="88"/>
    </location>
    <ligand>
        <name>[4Fe-4S] cluster</name>
        <dbReference type="ChEBI" id="CHEBI:49883"/>
        <label>2</label>
        <note>4Fe-4S-S-AdoMet</note>
    </ligand>
</feature>
<keyword evidence="5 9" id="KW-0479">Metal-binding</keyword>
<evidence type="ECO:0000313" key="12">
    <source>
        <dbReference type="Proteomes" id="UP000248840"/>
    </source>
</evidence>
<dbReference type="SFLD" id="SFLDG01058">
    <property type="entry name" value="lipoyl_synthase_like"/>
    <property type="match status" value="1"/>
</dbReference>
<dbReference type="HAMAP" id="MF_00206">
    <property type="entry name" value="Lipoyl_synth"/>
    <property type="match status" value="1"/>
</dbReference>
<protein>
    <recommendedName>
        <fullName evidence="9">Lipoyl synthase</fullName>
        <ecNumber evidence="9">2.8.1.8</ecNumber>
    </recommendedName>
    <alternativeName>
        <fullName evidence="9">Lip-syn</fullName>
        <shortName evidence="9">LS</shortName>
    </alternativeName>
    <alternativeName>
        <fullName evidence="9">Lipoate synthase</fullName>
    </alternativeName>
    <alternativeName>
        <fullName evidence="9">Lipoic acid synthase</fullName>
    </alternativeName>
    <alternativeName>
        <fullName evidence="9">Sulfur insertion protein LipA</fullName>
    </alternativeName>
</protein>
<organism evidence="11 12">
    <name type="scientific">Flavobacterium aciduliphilum</name>
    <dbReference type="NCBI Taxonomy" id="1101402"/>
    <lineage>
        <taxon>Bacteria</taxon>
        <taxon>Pseudomonadati</taxon>
        <taxon>Bacteroidota</taxon>
        <taxon>Flavobacteriia</taxon>
        <taxon>Flavobacteriales</taxon>
        <taxon>Flavobacteriaceae</taxon>
        <taxon>Flavobacterium</taxon>
    </lineage>
</organism>
<keyword evidence="2 9" id="KW-0963">Cytoplasm</keyword>
<dbReference type="PANTHER" id="PTHR10949:SF0">
    <property type="entry name" value="LIPOYL SYNTHASE, MITOCHONDRIAL"/>
    <property type="match status" value="1"/>
</dbReference>
<comment type="subcellular location">
    <subcellularLocation>
        <location evidence="9">Cytoplasm</location>
    </subcellularLocation>
</comment>
<dbReference type="UniPathway" id="UPA00538">
    <property type="reaction ID" value="UER00593"/>
</dbReference>